<organism evidence="2 3">
    <name type="scientific">Candidatus Giovannonibacteria bacterium RIFCSPLOWO2_01_FULL_46_13</name>
    <dbReference type="NCBI Taxonomy" id="1798352"/>
    <lineage>
        <taxon>Bacteria</taxon>
        <taxon>Candidatus Giovannoniibacteriota</taxon>
    </lineage>
</organism>
<keyword evidence="1" id="KW-0732">Signal</keyword>
<comment type="caution">
    <text evidence="2">The sequence shown here is derived from an EMBL/GenBank/DDBJ whole genome shotgun (WGS) entry which is preliminary data.</text>
</comment>
<feature type="signal peptide" evidence="1">
    <location>
        <begin position="1"/>
        <end position="19"/>
    </location>
</feature>
<sequence>MVRSFLGILVTVFMMAGCAVTIQSNVHPLNLGDGGNWQIAAAKTNTQDGEQQGFLALFNCPVKKTTGETCKVWRKSPSQKAVASSATSPACSGKQPTVPLVRQFVGPIGQVLESPTILLEALPSEEAASLPRMQPRVHWPRSRNSNKVSCQLTRAATTALERTTTALTSGNPEEKAKRDSQGEIARSSPGYFYVKILLWKF</sequence>
<proteinExistence type="predicted"/>
<evidence type="ECO:0008006" key="4">
    <source>
        <dbReference type="Google" id="ProtNLM"/>
    </source>
</evidence>
<protein>
    <recommendedName>
        <fullName evidence="4">Ig-like domain-containing protein</fullName>
    </recommendedName>
</protein>
<dbReference type="EMBL" id="MFIE01000009">
    <property type="protein sequence ID" value="OGF82916.1"/>
    <property type="molecule type" value="Genomic_DNA"/>
</dbReference>
<feature type="chain" id="PRO_5009522273" description="Ig-like domain-containing protein" evidence="1">
    <location>
        <begin position="20"/>
        <end position="201"/>
    </location>
</feature>
<evidence type="ECO:0000256" key="1">
    <source>
        <dbReference type="SAM" id="SignalP"/>
    </source>
</evidence>
<evidence type="ECO:0000313" key="2">
    <source>
        <dbReference type="EMBL" id="OGF82916.1"/>
    </source>
</evidence>
<reference evidence="2 3" key="1">
    <citation type="journal article" date="2016" name="Nat. Commun.">
        <title>Thousands of microbial genomes shed light on interconnected biogeochemical processes in an aquifer system.</title>
        <authorList>
            <person name="Anantharaman K."/>
            <person name="Brown C.T."/>
            <person name="Hug L.A."/>
            <person name="Sharon I."/>
            <person name="Castelle C.J."/>
            <person name="Probst A.J."/>
            <person name="Thomas B.C."/>
            <person name="Singh A."/>
            <person name="Wilkins M.J."/>
            <person name="Karaoz U."/>
            <person name="Brodie E.L."/>
            <person name="Williams K.H."/>
            <person name="Hubbard S.S."/>
            <person name="Banfield J.F."/>
        </authorList>
    </citation>
    <scope>NUCLEOTIDE SEQUENCE [LARGE SCALE GENOMIC DNA]</scope>
</reference>
<evidence type="ECO:0000313" key="3">
    <source>
        <dbReference type="Proteomes" id="UP000178684"/>
    </source>
</evidence>
<accession>A0A1F5X4X5</accession>
<dbReference type="Proteomes" id="UP000178684">
    <property type="component" value="Unassembled WGS sequence"/>
</dbReference>
<name>A0A1F5X4X5_9BACT</name>
<dbReference type="AlphaFoldDB" id="A0A1F5X4X5"/>
<dbReference type="PROSITE" id="PS51257">
    <property type="entry name" value="PROKAR_LIPOPROTEIN"/>
    <property type="match status" value="1"/>
</dbReference>
<gene>
    <name evidence="2" type="ORF">A3B18_03895</name>
</gene>